<name>A0A2T7NTP0_POMCA</name>
<dbReference type="Pfam" id="PF08378">
    <property type="entry name" value="NERD"/>
    <property type="match status" value="1"/>
</dbReference>
<dbReference type="InterPro" id="IPR011528">
    <property type="entry name" value="NERD"/>
</dbReference>
<feature type="domain" description="NERD" evidence="1">
    <location>
        <begin position="145"/>
        <end position="217"/>
    </location>
</feature>
<evidence type="ECO:0000259" key="1">
    <source>
        <dbReference type="Pfam" id="PF08378"/>
    </source>
</evidence>
<keyword evidence="3" id="KW-1185">Reference proteome</keyword>
<evidence type="ECO:0000313" key="2">
    <source>
        <dbReference type="EMBL" id="PVD24532.1"/>
    </source>
</evidence>
<reference evidence="2 3" key="1">
    <citation type="submission" date="2018-04" db="EMBL/GenBank/DDBJ databases">
        <title>The genome of golden apple snail Pomacea canaliculata provides insight into stress tolerance and invasive adaptation.</title>
        <authorList>
            <person name="Liu C."/>
            <person name="Liu B."/>
            <person name="Ren Y."/>
            <person name="Zhang Y."/>
            <person name="Wang H."/>
            <person name="Li S."/>
            <person name="Jiang F."/>
            <person name="Yin L."/>
            <person name="Zhang G."/>
            <person name="Qian W."/>
            <person name="Fan W."/>
        </authorList>
    </citation>
    <scope>NUCLEOTIDE SEQUENCE [LARGE SCALE GENOMIC DNA]</scope>
    <source>
        <strain evidence="2">SZHN2017</strain>
        <tissue evidence="2">Muscle</tissue>
    </source>
</reference>
<comment type="caution">
    <text evidence="2">The sequence shown here is derived from an EMBL/GenBank/DDBJ whole genome shotgun (WGS) entry which is preliminary data.</text>
</comment>
<accession>A0A2T7NTP0</accession>
<dbReference type="AlphaFoldDB" id="A0A2T7NTP0"/>
<proteinExistence type="predicted"/>
<dbReference type="Proteomes" id="UP000245119">
    <property type="component" value="Linkage Group LG9"/>
</dbReference>
<dbReference type="OrthoDB" id="10045531at2759"/>
<organism evidence="2 3">
    <name type="scientific">Pomacea canaliculata</name>
    <name type="common">Golden apple snail</name>
    <dbReference type="NCBI Taxonomy" id="400727"/>
    <lineage>
        <taxon>Eukaryota</taxon>
        <taxon>Metazoa</taxon>
        <taxon>Spiralia</taxon>
        <taxon>Lophotrochozoa</taxon>
        <taxon>Mollusca</taxon>
        <taxon>Gastropoda</taxon>
        <taxon>Caenogastropoda</taxon>
        <taxon>Architaenioglossa</taxon>
        <taxon>Ampullarioidea</taxon>
        <taxon>Ampullariidae</taxon>
        <taxon>Pomacea</taxon>
    </lineage>
</organism>
<evidence type="ECO:0000313" key="3">
    <source>
        <dbReference type="Proteomes" id="UP000245119"/>
    </source>
</evidence>
<protein>
    <recommendedName>
        <fullName evidence="1">NERD domain-containing protein</fullName>
    </recommendedName>
</protein>
<gene>
    <name evidence="2" type="ORF">C0Q70_15015</name>
</gene>
<sequence>MANSKVEAETPQPEAFWEHCIREMYPGWMHEHYFVPALHVNKTHYVSSSFAGQEVSIPQAPLDAPKVGSGCVLHVSDTRNDSALQRIRHCLQKLAIKQRETMFVISQLDYGDYLRQPCYAAAADSASASASATDAAVRLPRAADLKTRDSRGDFDFLILHRKYGIVVAEVKAVGDNWGDLQLSEEQQTAVVQKRVKDAIKQLDKAERVLAHLVSDQNLAPRILKALFLPGVQASIVRKSLGRDPKELRNLGTCLAADPGADPVDLCLCSDHLSDPEIPWHVTDSVLSRVQQWWNARIVSQP</sequence>
<dbReference type="EMBL" id="PZQS01000009">
    <property type="protein sequence ID" value="PVD24532.1"/>
    <property type="molecule type" value="Genomic_DNA"/>
</dbReference>